<reference evidence="1" key="1">
    <citation type="submission" date="2023-06" db="EMBL/GenBank/DDBJ databases">
        <authorList>
            <consortium name="Lawrence Berkeley National Laboratory"/>
            <person name="Ahrendt S."/>
            <person name="Sahu N."/>
            <person name="Indic B."/>
            <person name="Wong-Bajracharya J."/>
            <person name="Merenyi Z."/>
            <person name="Ke H.-M."/>
            <person name="Monk M."/>
            <person name="Kocsube S."/>
            <person name="Drula E."/>
            <person name="Lipzen A."/>
            <person name="Balint B."/>
            <person name="Henrissat B."/>
            <person name="Andreopoulos B."/>
            <person name="Martin F.M."/>
            <person name="Harder C.B."/>
            <person name="Rigling D."/>
            <person name="Ford K.L."/>
            <person name="Foster G.D."/>
            <person name="Pangilinan J."/>
            <person name="Papanicolaou A."/>
            <person name="Barry K."/>
            <person name="LaButti K."/>
            <person name="Viragh M."/>
            <person name="Koriabine M."/>
            <person name="Yan M."/>
            <person name="Riley R."/>
            <person name="Champramary S."/>
            <person name="Plett K.L."/>
            <person name="Tsai I.J."/>
            <person name="Slot J."/>
            <person name="Sipos G."/>
            <person name="Plett J."/>
            <person name="Nagy L.G."/>
            <person name="Grigoriev I.V."/>
        </authorList>
    </citation>
    <scope>NUCLEOTIDE SEQUENCE</scope>
    <source>
        <strain evidence="1">CCBAS 213</strain>
    </source>
</reference>
<comment type="caution">
    <text evidence="1">The sequence shown here is derived from an EMBL/GenBank/DDBJ whole genome shotgun (WGS) entry which is preliminary data.</text>
</comment>
<dbReference type="RefSeq" id="XP_060332493.1">
    <property type="nucleotide sequence ID" value="XM_060481227.1"/>
</dbReference>
<gene>
    <name evidence="1" type="ORF">EV420DRAFT_211540</name>
</gene>
<keyword evidence="2" id="KW-1185">Reference proteome</keyword>
<dbReference type="EMBL" id="JAUEPS010000012">
    <property type="protein sequence ID" value="KAK0460454.1"/>
    <property type="molecule type" value="Genomic_DNA"/>
</dbReference>
<proteinExistence type="predicted"/>
<dbReference type="GeneID" id="85364775"/>
<name>A0AA39TQF7_ARMTA</name>
<organism evidence="1 2">
    <name type="scientific">Armillaria tabescens</name>
    <name type="common">Ringless honey mushroom</name>
    <name type="synonym">Agaricus tabescens</name>
    <dbReference type="NCBI Taxonomy" id="1929756"/>
    <lineage>
        <taxon>Eukaryota</taxon>
        <taxon>Fungi</taxon>
        <taxon>Dikarya</taxon>
        <taxon>Basidiomycota</taxon>
        <taxon>Agaricomycotina</taxon>
        <taxon>Agaricomycetes</taxon>
        <taxon>Agaricomycetidae</taxon>
        <taxon>Agaricales</taxon>
        <taxon>Marasmiineae</taxon>
        <taxon>Physalacriaceae</taxon>
        <taxon>Desarmillaria</taxon>
    </lineage>
</organism>
<protein>
    <submittedName>
        <fullName evidence="1">Uncharacterized protein</fullName>
    </submittedName>
</protein>
<sequence length="273" mass="31640">MFVFSKKSREAQLFLLVSVARAVSSFPFTIIMTYRRSLQKSLSDNTQIFECFFDRKLNSIEMERRNKRIEIRLARHHIPLSELSAVSLALYPPEQQPSTECVLVLHKYKLPAPNITLRIDFTSPSAPHASNIRLHGFIFGTVCPIQFGGRGIFQISMFKPEHSVALIRYIYTREVSPIVVSLLGVTRLIEEKDLKQPRIPTADWNPIVLLMMQTKTERELDEVGVGIEEFCWAVGSLSMRWEDIWDALNLAWRLLLCAHPDGRRRTMKNWPRR</sequence>
<evidence type="ECO:0000313" key="1">
    <source>
        <dbReference type="EMBL" id="KAK0460454.1"/>
    </source>
</evidence>
<evidence type="ECO:0000313" key="2">
    <source>
        <dbReference type="Proteomes" id="UP001175211"/>
    </source>
</evidence>
<accession>A0AA39TQF7</accession>
<dbReference type="AlphaFoldDB" id="A0AA39TQF7"/>
<dbReference type="Proteomes" id="UP001175211">
    <property type="component" value="Unassembled WGS sequence"/>
</dbReference>